<reference evidence="1" key="2">
    <citation type="journal article" date="2022" name="New Phytol.">
        <title>Evolutionary transition to the ectomycorrhizal habit in the genomes of a hyperdiverse lineage of mushroom-forming fungi.</title>
        <authorList>
            <person name="Looney B."/>
            <person name="Miyauchi S."/>
            <person name="Morin E."/>
            <person name="Drula E."/>
            <person name="Courty P.E."/>
            <person name="Kohler A."/>
            <person name="Kuo A."/>
            <person name="LaButti K."/>
            <person name="Pangilinan J."/>
            <person name="Lipzen A."/>
            <person name="Riley R."/>
            <person name="Andreopoulos W."/>
            <person name="He G."/>
            <person name="Johnson J."/>
            <person name="Nolan M."/>
            <person name="Tritt A."/>
            <person name="Barry K.W."/>
            <person name="Grigoriev I.V."/>
            <person name="Nagy L.G."/>
            <person name="Hibbett D."/>
            <person name="Henrissat B."/>
            <person name="Matheny P.B."/>
            <person name="Labbe J."/>
            <person name="Martin F.M."/>
        </authorList>
    </citation>
    <scope>NUCLEOTIDE SEQUENCE</scope>
    <source>
        <strain evidence="1">HHB10654</strain>
    </source>
</reference>
<evidence type="ECO:0000313" key="1">
    <source>
        <dbReference type="EMBL" id="KAI0056911.1"/>
    </source>
</evidence>
<dbReference type="Proteomes" id="UP000814140">
    <property type="component" value="Unassembled WGS sequence"/>
</dbReference>
<keyword evidence="2" id="KW-1185">Reference proteome</keyword>
<organism evidence="1 2">
    <name type="scientific">Artomyces pyxidatus</name>
    <dbReference type="NCBI Taxonomy" id="48021"/>
    <lineage>
        <taxon>Eukaryota</taxon>
        <taxon>Fungi</taxon>
        <taxon>Dikarya</taxon>
        <taxon>Basidiomycota</taxon>
        <taxon>Agaricomycotina</taxon>
        <taxon>Agaricomycetes</taxon>
        <taxon>Russulales</taxon>
        <taxon>Auriscalpiaceae</taxon>
        <taxon>Artomyces</taxon>
    </lineage>
</organism>
<evidence type="ECO:0000313" key="2">
    <source>
        <dbReference type="Proteomes" id="UP000814140"/>
    </source>
</evidence>
<dbReference type="EMBL" id="MU277255">
    <property type="protein sequence ID" value="KAI0056911.1"/>
    <property type="molecule type" value="Genomic_DNA"/>
</dbReference>
<proteinExistence type="predicted"/>
<reference evidence="1" key="1">
    <citation type="submission" date="2021-03" db="EMBL/GenBank/DDBJ databases">
        <authorList>
            <consortium name="DOE Joint Genome Institute"/>
            <person name="Ahrendt S."/>
            <person name="Looney B.P."/>
            <person name="Miyauchi S."/>
            <person name="Morin E."/>
            <person name="Drula E."/>
            <person name="Courty P.E."/>
            <person name="Chicoki N."/>
            <person name="Fauchery L."/>
            <person name="Kohler A."/>
            <person name="Kuo A."/>
            <person name="Labutti K."/>
            <person name="Pangilinan J."/>
            <person name="Lipzen A."/>
            <person name="Riley R."/>
            <person name="Andreopoulos W."/>
            <person name="He G."/>
            <person name="Johnson J."/>
            <person name="Barry K.W."/>
            <person name="Grigoriev I.V."/>
            <person name="Nagy L."/>
            <person name="Hibbett D."/>
            <person name="Henrissat B."/>
            <person name="Matheny P.B."/>
            <person name="Labbe J."/>
            <person name="Martin F."/>
        </authorList>
    </citation>
    <scope>NUCLEOTIDE SEQUENCE</scope>
    <source>
        <strain evidence="1">HHB10654</strain>
    </source>
</reference>
<accession>A0ACB8SMA5</accession>
<name>A0ACB8SMA5_9AGAM</name>
<gene>
    <name evidence="1" type="ORF">BV25DRAFT_1974484</name>
</gene>
<sequence length="568" mass="63165">MVEVFSPVGLLSSAWLFGQVVTTLGVVSLLFTLVRHRIKQMVLRQILGPPSASMLIGNYMQMFNPISGTEFLDHVRRTYGAVCRINAPLGDQSLFISDPAALSNMICKNQDIFEETEWFIEVFRHCLGPGLLSTTGVLHRKQRKSLNPLFATKHLRTLVPLFHKITRQLQDAMQASISAGPQEVDILYWLGPLALELIAQGGLGHTFDSFKPGSRDTGYETALKEFAPAMARLLMFRSIFPLVSRWPSRILRIGAACLPLPNVHYVMRLVEIMHQNTKRIFDAKKAMLAKGDSNVSNEVGEGKDIISVLMRANLNATEDNKMQDDEIMAQMTTFLAAGTDTTSTALSRVLYLLAQHQSAQERLREEIMDAVAIAGDELAYDDLVALPYLDAVCRETLRLFPPVGFVVRVCREDTTVPLSQPIQTSRGPLSTLFVPRNTTVFLDIIGVNQDASIWGVDAREWKPERWLSPLPESVAFARIAGVYSNTLTFLGGARACIGFKFSELEMKVALSQLIRSFRFSPSKTEVIWRLGAIITPSVKGSDAVSPKLPVILERISIPLDRRESCTSL</sequence>
<protein>
    <submittedName>
        <fullName evidence="1">Cytochrome P450</fullName>
    </submittedName>
</protein>
<comment type="caution">
    <text evidence="1">The sequence shown here is derived from an EMBL/GenBank/DDBJ whole genome shotgun (WGS) entry which is preliminary data.</text>
</comment>